<evidence type="ECO:0000256" key="4">
    <source>
        <dbReference type="ARBA" id="ARBA00035174"/>
    </source>
</evidence>
<dbReference type="GO" id="GO:1990904">
    <property type="term" value="C:ribonucleoprotein complex"/>
    <property type="evidence" value="ECO:0007669"/>
    <property type="project" value="UniProtKB-KW"/>
</dbReference>
<comment type="caution">
    <text evidence="5">The sequence shown here is derived from an EMBL/GenBank/DDBJ whole genome shotgun (WGS) entry which is preliminary data.</text>
</comment>
<dbReference type="InterPro" id="IPR050096">
    <property type="entry name" value="Bacterial_rp_bL28"/>
</dbReference>
<dbReference type="PANTHER" id="PTHR39080:SF1">
    <property type="entry name" value="LARGE RIBOSOMAL SUBUNIT PROTEIN BL28A"/>
    <property type="match status" value="1"/>
</dbReference>
<dbReference type="PANTHER" id="PTHR39080">
    <property type="entry name" value="50S RIBOSOMAL PROTEIN L28"/>
    <property type="match status" value="1"/>
</dbReference>
<dbReference type="Gene3D" id="2.30.170.40">
    <property type="entry name" value="Ribosomal protein L28/L24"/>
    <property type="match status" value="1"/>
</dbReference>
<keyword evidence="3" id="KW-0687">Ribonucleoprotein</keyword>
<dbReference type="GO" id="GO:0006412">
    <property type="term" value="P:translation"/>
    <property type="evidence" value="ECO:0007669"/>
    <property type="project" value="InterPro"/>
</dbReference>
<dbReference type="Pfam" id="PF00830">
    <property type="entry name" value="Ribosomal_L28"/>
    <property type="match status" value="1"/>
</dbReference>
<organism evidence="5 6">
    <name type="scientific">Candidatus Fervidibacter japonicus</name>
    <dbReference type="NCBI Taxonomy" id="2035412"/>
    <lineage>
        <taxon>Bacteria</taxon>
        <taxon>Candidatus Fervidibacterota</taxon>
        <taxon>Candidatus Fervidibacter</taxon>
    </lineage>
</organism>
<reference evidence="6" key="1">
    <citation type="submission" date="2017-09" db="EMBL/GenBank/DDBJ databases">
        <title>Metaegenomics of thermophilic ammonia-oxidizing enrichment culture.</title>
        <authorList>
            <person name="Kato S."/>
            <person name="Suzuki K."/>
        </authorList>
    </citation>
    <scope>NUCLEOTIDE SEQUENCE [LARGE SCALE GENOMIC DNA]</scope>
</reference>
<evidence type="ECO:0000256" key="1">
    <source>
        <dbReference type="ARBA" id="ARBA00008760"/>
    </source>
</evidence>
<dbReference type="Proteomes" id="UP000236173">
    <property type="component" value="Unassembled WGS sequence"/>
</dbReference>
<dbReference type="InterPro" id="IPR026569">
    <property type="entry name" value="Ribosomal_bL28"/>
</dbReference>
<keyword evidence="2 5" id="KW-0689">Ribosomal protein</keyword>
<dbReference type="AlphaFoldDB" id="A0A2H5XFF7"/>
<name>A0A2H5XFF7_9BACT</name>
<proteinExistence type="inferred from homology"/>
<dbReference type="InterPro" id="IPR037147">
    <property type="entry name" value="Ribosomal_bL28_sf"/>
</dbReference>
<sequence length="62" mass="7162">MWRCEICGKSGMNSYRVSHSNKHTKVWLRANVQKVRVRVNGSVRRMRICTSCLKKGKVVKAV</sequence>
<dbReference type="InterPro" id="IPR001383">
    <property type="entry name" value="Ribosomal_bL28_bact-type"/>
</dbReference>
<evidence type="ECO:0000256" key="3">
    <source>
        <dbReference type="ARBA" id="ARBA00023274"/>
    </source>
</evidence>
<evidence type="ECO:0000313" key="6">
    <source>
        <dbReference type="Proteomes" id="UP000236173"/>
    </source>
</evidence>
<protein>
    <recommendedName>
        <fullName evidence="4">Large ribosomal subunit protein bL28</fullName>
    </recommendedName>
</protein>
<dbReference type="SUPFAM" id="SSF143800">
    <property type="entry name" value="L28p-like"/>
    <property type="match status" value="1"/>
</dbReference>
<dbReference type="InterPro" id="IPR034704">
    <property type="entry name" value="Ribosomal_bL28/bL31-like_sf"/>
</dbReference>
<gene>
    <name evidence="5" type="primary">rpmB</name>
    <name evidence="5" type="ORF">HRbin17_02452</name>
</gene>
<accession>A0A2H5XFF7</accession>
<dbReference type="GO" id="GO:0005840">
    <property type="term" value="C:ribosome"/>
    <property type="evidence" value="ECO:0007669"/>
    <property type="project" value="UniProtKB-KW"/>
</dbReference>
<dbReference type="GO" id="GO:0003735">
    <property type="term" value="F:structural constituent of ribosome"/>
    <property type="evidence" value="ECO:0007669"/>
    <property type="project" value="InterPro"/>
</dbReference>
<evidence type="ECO:0000256" key="2">
    <source>
        <dbReference type="ARBA" id="ARBA00022980"/>
    </source>
</evidence>
<comment type="similarity">
    <text evidence="1">Belongs to the bacterial ribosomal protein bL28 family.</text>
</comment>
<dbReference type="NCBIfam" id="TIGR00009">
    <property type="entry name" value="L28"/>
    <property type="match status" value="1"/>
</dbReference>
<dbReference type="EMBL" id="BEHT01000043">
    <property type="protein sequence ID" value="GBC99920.1"/>
    <property type="molecule type" value="Genomic_DNA"/>
</dbReference>
<evidence type="ECO:0000313" key="5">
    <source>
        <dbReference type="EMBL" id="GBC99920.1"/>
    </source>
</evidence>